<sequence>MSTPAGRRVTMVAAVAENGVIGADADIPWKISEDFAHFKATTLGHVLVLGRTTHEGIGRPLPGRTTIVLTRDPSFTAEGVEVAHSITEALELADDLLRDQPADRRVMIGGGAHVYAAALPYADEQVISEIPMSPAGDTHYPEFSRGRWNEVRREPREGFTIVWWERVFACGGSSGA</sequence>
<dbReference type="Pfam" id="PF00186">
    <property type="entry name" value="DHFR_1"/>
    <property type="match status" value="1"/>
</dbReference>
<dbReference type="PROSITE" id="PS51330">
    <property type="entry name" value="DHFR_2"/>
    <property type="match status" value="1"/>
</dbReference>
<dbReference type="PRINTS" id="PR00070">
    <property type="entry name" value="DHFR"/>
</dbReference>
<dbReference type="Gene3D" id="3.40.430.10">
    <property type="entry name" value="Dihydrofolate Reductase, subunit A"/>
    <property type="match status" value="1"/>
</dbReference>
<evidence type="ECO:0000256" key="1">
    <source>
        <dbReference type="ARBA" id="ARBA00004903"/>
    </source>
</evidence>
<dbReference type="InterPro" id="IPR012259">
    <property type="entry name" value="DHFR"/>
</dbReference>
<comment type="caution">
    <text evidence="10">The sequence shown here is derived from an EMBL/GenBank/DDBJ whole genome shotgun (WGS) entry which is preliminary data.</text>
</comment>
<dbReference type="AlphaFoldDB" id="A0A7Z0CNS9"/>
<gene>
    <name evidence="10" type="ORF">BJ993_004809</name>
</gene>
<comment type="function">
    <text evidence="7">Key enzyme in folate metabolism. Catalyzes an essential reaction for de novo glycine and purine synthesis, and for DNA precursor synthesis.</text>
</comment>
<dbReference type="GO" id="GO:0046452">
    <property type="term" value="P:dihydrofolate metabolic process"/>
    <property type="evidence" value="ECO:0007669"/>
    <property type="project" value="TreeGrafter"/>
</dbReference>
<dbReference type="InterPro" id="IPR001796">
    <property type="entry name" value="DHFR_dom"/>
</dbReference>
<dbReference type="PIRSF" id="PIRSF000194">
    <property type="entry name" value="DHFR"/>
    <property type="match status" value="1"/>
</dbReference>
<keyword evidence="4 7" id="KW-0554">One-carbon metabolism</keyword>
<dbReference type="GO" id="GO:0004146">
    <property type="term" value="F:dihydrofolate reductase activity"/>
    <property type="evidence" value="ECO:0007669"/>
    <property type="project" value="UniProtKB-EC"/>
</dbReference>
<dbReference type="Proteomes" id="UP000562045">
    <property type="component" value="Unassembled WGS sequence"/>
</dbReference>
<dbReference type="GO" id="GO:0046654">
    <property type="term" value="P:tetrahydrofolate biosynthetic process"/>
    <property type="evidence" value="ECO:0007669"/>
    <property type="project" value="UniProtKB-UniPathway"/>
</dbReference>
<dbReference type="EC" id="1.5.1.3" evidence="3 7"/>
<evidence type="ECO:0000256" key="4">
    <source>
        <dbReference type="ARBA" id="ARBA00022563"/>
    </source>
</evidence>
<evidence type="ECO:0000256" key="8">
    <source>
        <dbReference type="RuleBase" id="RU004474"/>
    </source>
</evidence>
<dbReference type="CDD" id="cd00209">
    <property type="entry name" value="DHFR"/>
    <property type="match status" value="1"/>
</dbReference>
<dbReference type="InterPro" id="IPR017925">
    <property type="entry name" value="DHFR_CS"/>
</dbReference>
<proteinExistence type="inferred from homology"/>
<keyword evidence="5 7" id="KW-0521">NADP</keyword>
<feature type="domain" description="DHFR" evidence="9">
    <location>
        <begin position="8"/>
        <end position="176"/>
    </location>
</feature>
<evidence type="ECO:0000313" key="10">
    <source>
        <dbReference type="EMBL" id="NYI47729.1"/>
    </source>
</evidence>
<protein>
    <recommendedName>
        <fullName evidence="3 7">Dihydrofolate reductase</fullName>
        <ecNumber evidence="3 7">1.5.1.3</ecNumber>
    </recommendedName>
</protein>
<dbReference type="GO" id="GO:0006730">
    <property type="term" value="P:one-carbon metabolic process"/>
    <property type="evidence" value="ECO:0007669"/>
    <property type="project" value="UniProtKB-KW"/>
</dbReference>
<comment type="pathway">
    <text evidence="1 7">Cofactor biosynthesis; tetrahydrofolate biosynthesis; 5,6,7,8-tetrahydrofolate from 7,8-dihydrofolate: step 1/1.</text>
</comment>
<dbReference type="GO" id="GO:0005829">
    <property type="term" value="C:cytosol"/>
    <property type="evidence" value="ECO:0007669"/>
    <property type="project" value="TreeGrafter"/>
</dbReference>
<dbReference type="SUPFAM" id="SSF53597">
    <property type="entry name" value="Dihydrofolate reductase-like"/>
    <property type="match status" value="1"/>
</dbReference>
<dbReference type="GO" id="GO:0050661">
    <property type="term" value="F:NADP binding"/>
    <property type="evidence" value="ECO:0007669"/>
    <property type="project" value="InterPro"/>
</dbReference>
<dbReference type="PROSITE" id="PS00075">
    <property type="entry name" value="DHFR_1"/>
    <property type="match status" value="1"/>
</dbReference>
<dbReference type="EMBL" id="JACBZM010000001">
    <property type="protein sequence ID" value="NYI47729.1"/>
    <property type="molecule type" value="Genomic_DNA"/>
</dbReference>
<dbReference type="UniPathway" id="UPA00077">
    <property type="reaction ID" value="UER00158"/>
</dbReference>
<dbReference type="PANTHER" id="PTHR48069">
    <property type="entry name" value="DIHYDROFOLATE REDUCTASE"/>
    <property type="match status" value="1"/>
</dbReference>
<evidence type="ECO:0000256" key="3">
    <source>
        <dbReference type="ARBA" id="ARBA00012856"/>
    </source>
</evidence>
<evidence type="ECO:0000256" key="5">
    <source>
        <dbReference type="ARBA" id="ARBA00022857"/>
    </source>
</evidence>
<evidence type="ECO:0000313" key="11">
    <source>
        <dbReference type="Proteomes" id="UP000562045"/>
    </source>
</evidence>
<dbReference type="InterPro" id="IPR024072">
    <property type="entry name" value="DHFR-like_dom_sf"/>
</dbReference>
<evidence type="ECO:0000259" key="9">
    <source>
        <dbReference type="PROSITE" id="PS51330"/>
    </source>
</evidence>
<comment type="catalytic activity">
    <reaction evidence="7">
        <text>(6S)-5,6,7,8-tetrahydrofolate + NADP(+) = 7,8-dihydrofolate + NADPH + H(+)</text>
        <dbReference type="Rhea" id="RHEA:15009"/>
        <dbReference type="ChEBI" id="CHEBI:15378"/>
        <dbReference type="ChEBI" id="CHEBI:57451"/>
        <dbReference type="ChEBI" id="CHEBI:57453"/>
        <dbReference type="ChEBI" id="CHEBI:57783"/>
        <dbReference type="ChEBI" id="CHEBI:58349"/>
        <dbReference type="EC" id="1.5.1.3"/>
    </reaction>
</comment>
<comment type="similarity">
    <text evidence="2 7 8">Belongs to the dihydrofolate reductase family.</text>
</comment>
<keyword evidence="6 7" id="KW-0560">Oxidoreductase</keyword>
<dbReference type="GO" id="GO:0046655">
    <property type="term" value="P:folic acid metabolic process"/>
    <property type="evidence" value="ECO:0007669"/>
    <property type="project" value="TreeGrafter"/>
</dbReference>
<name>A0A7Z0CNS9_9ACTN</name>
<organism evidence="10 11">
    <name type="scientific">Nocardioides aromaticivorans</name>
    <dbReference type="NCBI Taxonomy" id="200618"/>
    <lineage>
        <taxon>Bacteria</taxon>
        <taxon>Bacillati</taxon>
        <taxon>Actinomycetota</taxon>
        <taxon>Actinomycetes</taxon>
        <taxon>Propionibacteriales</taxon>
        <taxon>Nocardioidaceae</taxon>
        <taxon>Nocardioides</taxon>
    </lineage>
</organism>
<evidence type="ECO:0000256" key="7">
    <source>
        <dbReference type="PIRNR" id="PIRNR000194"/>
    </source>
</evidence>
<dbReference type="RefSeq" id="WP_179651790.1">
    <property type="nucleotide sequence ID" value="NZ_JACBZM010000001.1"/>
</dbReference>
<reference evidence="10 11" key="1">
    <citation type="submission" date="2020-07" db="EMBL/GenBank/DDBJ databases">
        <title>Sequencing the genomes of 1000 actinobacteria strains.</title>
        <authorList>
            <person name="Klenk H.-P."/>
        </authorList>
    </citation>
    <scope>NUCLEOTIDE SEQUENCE [LARGE SCALE GENOMIC DNA]</scope>
    <source>
        <strain evidence="10 11">DSM 15131</strain>
    </source>
</reference>
<evidence type="ECO:0000256" key="6">
    <source>
        <dbReference type="ARBA" id="ARBA00023002"/>
    </source>
</evidence>
<accession>A0A7Z0CNS9</accession>
<evidence type="ECO:0000256" key="2">
    <source>
        <dbReference type="ARBA" id="ARBA00009539"/>
    </source>
</evidence>
<dbReference type="PANTHER" id="PTHR48069:SF3">
    <property type="entry name" value="DIHYDROFOLATE REDUCTASE"/>
    <property type="match status" value="1"/>
</dbReference>